<dbReference type="EMBL" id="JACIED010000006">
    <property type="protein sequence ID" value="MBB4009811.1"/>
    <property type="molecule type" value="Genomic_DNA"/>
</dbReference>
<keyword evidence="4" id="KW-0804">Transcription</keyword>
<proteinExistence type="inferred from homology"/>
<dbReference type="Gene3D" id="3.40.190.290">
    <property type="match status" value="1"/>
</dbReference>
<dbReference type="PANTHER" id="PTHR30419">
    <property type="entry name" value="HTH-TYPE TRANSCRIPTIONAL REGULATOR YBHD"/>
    <property type="match status" value="1"/>
</dbReference>
<dbReference type="Pfam" id="PF00126">
    <property type="entry name" value="HTH_1"/>
    <property type="match status" value="1"/>
</dbReference>
<dbReference type="InterPro" id="IPR000847">
    <property type="entry name" value="LysR_HTH_N"/>
</dbReference>
<dbReference type="Proteomes" id="UP000544107">
    <property type="component" value="Unassembled WGS sequence"/>
</dbReference>
<evidence type="ECO:0000256" key="5">
    <source>
        <dbReference type="SAM" id="MobiDB-lite"/>
    </source>
</evidence>
<name>A0A7W6HRU1_9HYPH</name>
<evidence type="ECO:0000313" key="7">
    <source>
        <dbReference type="EMBL" id="MBB4009811.1"/>
    </source>
</evidence>
<accession>A0A7W6HRU1</accession>
<feature type="domain" description="HTH lysR-type" evidence="6">
    <location>
        <begin position="50"/>
        <end position="104"/>
    </location>
</feature>
<protein>
    <submittedName>
        <fullName evidence="7">DNA-binding transcriptional LysR family regulator</fullName>
    </submittedName>
</protein>
<dbReference type="GO" id="GO:0003700">
    <property type="term" value="F:DNA-binding transcription factor activity"/>
    <property type="evidence" value="ECO:0007669"/>
    <property type="project" value="InterPro"/>
</dbReference>
<dbReference type="SUPFAM" id="SSF46785">
    <property type="entry name" value="Winged helix' DNA-binding domain"/>
    <property type="match status" value="1"/>
</dbReference>
<evidence type="ECO:0000313" key="8">
    <source>
        <dbReference type="Proteomes" id="UP000544107"/>
    </source>
</evidence>
<dbReference type="Gene3D" id="1.10.10.10">
    <property type="entry name" value="Winged helix-like DNA-binding domain superfamily/Winged helix DNA-binding domain"/>
    <property type="match status" value="1"/>
</dbReference>
<organism evidence="7 8">
    <name type="scientific">Allorhizobium taibaishanense</name>
    <dbReference type="NCBI Taxonomy" id="887144"/>
    <lineage>
        <taxon>Bacteria</taxon>
        <taxon>Pseudomonadati</taxon>
        <taxon>Pseudomonadota</taxon>
        <taxon>Alphaproteobacteria</taxon>
        <taxon>Hyphomicrobiales</taxon>
        <taxon>Rhizobiaceae</taxon>
        <taxon>Rhizobium/Agrobacterium group</taxon>
        <taxon>Allorhizobium</taxon>
    </lineage>
</organism>
<feature type="region of interest" description="Disordered" evidence="5">
    <location>
        <begin position="1"/>
        <end position="43"/>
    </location>
</feature>
<dbReference type="SUPFAM" id="SSF53850">
    <property type="entry name" value="Periplasmic binding protein-like II"/>
    <property type="match status" value="1"/>
</dbReference>
<evidence type="ECO:0000259" key="6">
    <source>
        <dbReference type="PROSITE" id="PS50931"/>
    </source>
</evidence>
<dbReference type="GO" id="GO:0003677">
    <property type="term" value="F:DNA binding"/>
    <property type="evidence" value="ECO:0007669"/>
    <property type="project" value="UniProtKB-KW"/>
</dbReference>
<dbReference type="AlphaFoldDB" id="A0A7W6HRU1"/>
<evidence type="ECO:0000256" key="4">
    <source>
        <dbReference type="ARBA" id="ARBA00023163"/>
    </source>
</evidence>
<comment type="caution">
    <text evidence="7">The sequence shown here is derived from an EMBL/GenBank/DDBJ whole genome shotgun (WGS) entry which is preliminary data.</text>
</comment>
<dbReference type="InterPro" id="IPR005119">
    <property type="entry name" value="LysR_subst-bd"/>
</dbReference>
<dbReference type="PROSITE" id="PS50931">
    <property type="entry name" value="HTH_LYSR"/>
    <property type="match status" value="1"/>
</dbReference>
<sequence>MMLNRLNRNVILAPEQPRPHGVRKNAVRPDIGERGERPFPSTGTMMLHGRALRYIDETARQGSIRKAAKVLNVAASAINRYILELEQELNAPIFERLSRGLKLTSSGEILIAHIRETLKAHEAMRLQIQSLRGLSRGHVVIATMATLAAGRLADILAGYRADVPQVSLRIMVGDRASVCDMVATGAADLAVAYNMPDDNRLQRAAEFMHPLGAVVAPDHPLATRKSVRIADCLSYPLVLADRSLSLRDVVENLTPVQAELTPVVETNSMELMKRLVQTAPHVTFLNRVDVGRELQSGDLVFIPLSGSAGLQRLNVLHRARGSLSPAVSHFMHYVQEKLSGGEEIS</sequence>
<evidence type="ECO:0000256" key="1">
    <source>
        <dbReference type="ARBA" id="ARBA00009437"/>
    </source>
</evidence>
<evidence type="ECO:0000256" key="3">
    <source>
        <dbReference type="ARBA" id="ARBA00023125"/>
    </source>
</evidence>
<dbReference type="InterPro" id="IPR050950">
    <property type="entry name" value="HTH-type_LysR_regulators"/>
</dbReference>
<reference evidence="7 8" key="1">
    <citation type="submission" date="2020-08" db="EMBL/GenBank/DDBJ databases">
        <title>Genomic Encyclopedia of Type Strains, Phase IV (KMG-IV): sequencing the most valuable type-strain genomes for metagenomic binning, comparative biology and taxonomic classification.</title>
        <authorList>
            <person name="Goeker M."/>
        </authorList>
    </citation>
    <scope>NUCLEOTIDE SEQUENCE [LARGE SCALE GENOMIC DNA]</scope>
    <source>
        <strain evidence="7 8">DSM 100021</strain>
    </source>
</reference>
<keyword evidence="2" id="KW-0805">Transcription regulation</keyword>
<keyword evidence="3 7" id="KW-0238">DNA-binding</keyword>
<comment type="similarity">
    <text evidence="1">Belongs to the LysR transcriptional regulatory family.</text>
</comment>
<evidence type="ECO:0000256" key="2">
    <source>
        <dbReference type="ARBA" id="ARBA00023015"/>
    </source>
</evidence>
<gene>
    <name evidence="7" type="ORF">GGQ71_004108</name>
</gene>
<dbReference type="InterPro" id="IPR036390">
    <property type="entry name" value="WH_DNA-bd_sf"/>
</dbReference>
<dbReference type="GO" id="GO:0005829">
    <property type="term" value="C:cytosol"/>
    <property type="evidence" value="ECO:0007669"/>
    <property type="project" value="TreeGrafter"/>
</dbReference>
<dbReference type="InterPro" id="IPR036388">
    <property type="entry name" value="WH-like_DNA-bd_sf"/>
</dbReference>
<dbReference type="Pfam" id="PF03466">
    <property type="entry name" value="LysR_substrate"/>
    <property type="match status" value="1"/>
</dbReference>